<sequence>MITPPSHSAVYTKYEDALPSLKIEKGSRAIIYKNKKMGKTSSTRKRAVKTIHVGPPCAGSD</sequence>
<name>A0A212EVH5_DANPL</name>
<dbReference type="EMBL" id="AGBW02012204">
    <property type="protein sequence ID" value="OWR45454.1"/>
    <property type="molecule type" value="Genomic_DNA"/>
</dbReference>
<dbReference type="KEGG" id="dpl:KGM_204849"/>
<accession>A0A212EVH5</accession>
<dbReference type="InParanoid" id="A0A212EVH5"/>
<reference evidence="1 2" key="1">
    <citation type="journal article" date="2011" name="Cell">
        <title>The monarch butterfly genome yields insights into long-distance migration.</title>
        <authorList>
            <person name="Zhan S."/>
            <person name="Merlin C."/>
            <person name="Boore J.L."/>
            <person name="Reppert S.M."/>
        </authorList>
    </citation>
    <scope>NUCLEOTIDE SEQUENCE [LARGE SCALE GENOMIC DNA]</scope>
    <source>
        <strain evidence="1">F-2</strain>
    </source>
</reference>
<evidence type="ECO:0000313" key="2">
    <source>
        <dbReference type="Proteomes" id="UP000007151"/>
    </source>
</evidence>
<organism evidence="1 2">
    <name type="scientific">Danaus plexippus plexippus</name>
    <dbReference type="NCBI Taxonomy" id="278856"/>
    <lineage>
        <taxon>Eukaryota</taxon>
        <taxon>Metazoa</taxon>
        <taxon>Ecdysozoa</taxon>
        <taxon>Arthropoda</taxon>
        <taxon>Hexapoda</taxon>
        <taxon>Insecta</taxon>
        <taxon>Pterygota</taxon>
        <taxon>Neoptera</taxon>
        <taxon>Endopterygota</taxon>
        <taxon>Lepidoptera</taxon>
        <taxon>Glossata</taxon>
        <taxon>Ditrysia</taxon>
        <taxon>Papilionoidea</taxon>
        <taxon>Nymphalidae</taxon>
        <taxon>Danainae</taxon>
        <taxon>Danaini</taxon>
        <taxon>Danaina</taxon>
        <taxon>Danaus</taxon>
        <taxon>Danaus</taxon>
    </lineage>
</organism>
<proteinExistence type="predicted"/>
<dbReference type="Proteomes" id="UP000007151">
    <property type="component" value="Unassembled WGS sequence"/>
</dbReference>
<comment type="caution">
    <text evidence="1">The sequence shown here is derived from an EMBL/GenBank/DDBJ whole genome shotgun (WGS) entry which is preliminary data.</text>
</comment>
<gene>
    <name evidence="1" type="ORF">KGM_204849</name>
</gene>
<evidence type="ECO:0000313" key="1">
    <source>
        <dbReference type="EMBL" id="OWR45454.1"/>
    </source>
</evidence>
<protein>
    <submittedName>
        <fullName evidence="1">Uncharacterized protein</fullName>
    </submittedName>
</protein>
<keyword evidence="2" id="KW-1185">Reference proteome</keyword>
<dbReference type="AlphaFoldDB" id="A0A212EVH5"/>